<dbReference type="Gene3D" id="3.30.420.10">
    <property type="entry name" value="Ribonuclease H-like superfamily/Ribonuclease H"/>
    <property type="match status" value="1"/>
</dbReference>
<dbReference type="PANTHER" id="PTHR48475:SF1">
    <property type="entry name" value="RNASE H TYPE-1 DOMAIN-CONTAINING PROTEIN"/>
    <property type="match status" value="1"/>
</dbReference>
<evidence type="ECO:0000313" key="2">
    <source>
        <dbReference type="Proteomes" id="UP000233551"/>
    </source>
</evidence>
<keyword evidence="2" id="KW-1185">Reference proteome</keyword>
<evidence type="ECO:0000313" key="1">
    <source>
        <dbReference type="EMBL" id="PKI58435.1"/>
    </source>
</evidence>
<sequence length="175" mass="19694">MTMNYKDWHKMLPFALLAYRTSIRSSIGATRYSLVYGMEAILPVEVEIPSMRVLAESKLKEAEWAKQRYKQLNLIDEKWLTALCHGMQGTFSLSQCTFQLACTFSGTQCTLQPTEQAPVDLANLPSKRSCTPQVHWVGAFEPCSSFNMRLVHSANPRASVRASGNFMGKRPCLLP</sequence>
<dbReference type="AlphaFoldDB" id="A0A2I0JQ72"/>
<organism evidence="1 2">
    <name type="scientific">Punica granatum</name>
    <name type="common">Pomegranate</name>
    <dbReference type="NCBI Taxonomy" id="22663"/>
    <lineage>
        <taxon>Eukaryota</taxon>
        <taxon>Viridiplantae</taxon>
        <taxon>Streptophyta</taxon>
        <taxon>Embryophyta</taxon>
        <taxon>Tracheophyta</taxon>
        <taxon>Spermatophyta</taxon>
        <taxon>Magnoliopsida</taxon>
        <taxon>eudicotyledons</taxon>
        <taxon>Gunneridae</taxon>
        <taxon>Pentapetalae</taxon>
        <taxon>rosids</taxon>
        <taxon>malvids</taxon>
        <taxon>Myrtales</taxon>
        <taxon>Lythraceae</taxon>
        <taxon>Punica</taxon>
    </lineage>
</organism>
<dbReference type="EMBL" id="PGOL01001393">
    <property type="protein sequence ID" value="PKI58435.1"/>
    <property type="molecule type" value="Genomic_DNA"/>
</dbReference>
<protein>
    <submittedName>
        <fullName evidence="1">Uncharacterized protein</fullName>
    </submittedName>
</protein>
<dbReference type="STRING" id="22663.A0A2I0JQ72"/>
<dbReference type="InterPro" id="IPR036397">
    <property type="entry name" value="RNaseH_sf"/>
</dbReference>
<dbReference type="PANTHER" id="PTHR48475">
    <property type="entry name" value="RIBONUCLEASE H"/>
    <property type="match status" value="1"/>
</dbReference>
<proteinExistence type="predicted"/>
<gene>
    <name evidence="1" type="ORF">CRG98_021193</name>
</gene>
<dbReference type="Proteomes" id="UP000233551">
    <property type="component" value="Unassembled WGS sequence"/>
</dbReference>
<comment type="caution">
    <text evidence="1">The sequence shown here is derived from an EMBL/GenBank/DDBJ whole genome shotgun (WGS) entry which is preliminary data.</text>
</comment>
<reference evidence="1 2" key="1">
    <citation type="submission" date="2017-11" db="EMBL/GenBank/DDBJ databases">
        <title>De-novo sequencing of pomegranate (Punica granatum L.) genome.</title>
        <authorList>
            <person name="Akparov Z."/>
            <person name="Amiraslanov A."/>
            <person name="Hajiyeva S."/>
            <person name="Abbasov M."/>
            <person name="Kaur K."/>
            <person name="Hamwieh A."/>
            <person name="Solovyev V."/>
            <person name="Salamov A."/>
            <person name="Braich B."/>
            <person name="Kosarev P."/>
            <person name="Mahmoud A."/>
            <person name="Hajiyev E."/>
            <person name="Babayeva S."/>
            <person name="Izzatullayeva V."/>
            <person name="Mammadov A."/>
            <person name="Mammadov A."/>
            <person name="Sharifova S."/>
            <person name="Ojaghi J."/>
            <person name="Eynullazada K."/>
            <person name="Bayramov B."/>
            <person name="Abdulazimova A."/>
            <person name="Shahmuradov I."/>
        </authorList>
    </citation>
    <scope>NUCLEOTIDE SEQUENCE [LARGE SCALE GENOMIC DNA]</scope>
    <source>
        <strain evidence="2">cv. AG2017</strain>
        <tissue evidence="1">Leaf</tissue>
    </source>
</reference>
<dbReference type="GO" id="GO:0003676">
    <property type="term" value="F:nucleic acid binding"/>
    <property type="evidence" value="ECO:0007669"/>
    <property type="project" value="InterPro"/>
</dbReference>
<accession>A0A2I0JQ72</accession>
<name>A0A2I0JQ72_PUNGR</name>